<evidence type="ECO:0000256" key="2">
    <source>
        <dbReference type="ARBA" id="ARBA00022964"/>
    </source>
</evidence>
<dbReference type="GO" id="GO:0008199">
    <property type="term" value="F:ferric iron binding"/>
    <property type="evidence" value="ECO:0007669"/>
    <property type="project" value="InterPro"/>
</dbReference>
<organism evidence="6 7">
    <name type="scientific">Leptobacterium flavescens</name>
    <dbReference type="NCBI Taxonomy" id="472055"/>
    <lineage>
        <taxon>Bacteria</taxon>
        <taxon>Pseudomonadati</taxon>
        <taxon>Bacteroidota</taxon>
        <taxon>Flavobacteriia</taxon>
        <taxon>Flavobacteriales</taxon>
        <taxon>Flavobacteriaceae</taxon>
        <taxon>Leptobacterium</taxon>
    </lineage>
</organism>
<keyword evidence="3" id="KW-0560">Oxidoreductase</keyword>
<evidence type="ECO:0000313" key="6">
    <source>
        <dbReference type="EMBL" id="NER12821.1"/>
    </source>
</evidence>
<dbReference type="InterPro" id="IPR015889">
    <property type="entry name" value="Intradiol_dOase_core"/>
</dbReference>
<dbReference type="RefSeq" id="WP_163605831.1">
    <property type="nucleotide sequence ID" value="NZ_JAABOO010000001.1"/>
</dbReference>
<comment type="caution">
    <text evidence="6">The sequence shown here is derived from an EMBL/GenBank/DDBJ whole genome shotgun (WGS) entry which is preliminary data.</text>
</comment>
<dbReference type="InterPro" id="IPR050770">
    <property type="entry name" value="Intradiol_RC_Dioxygenase"/>
</dbReference>
<evidence type="ECO:0000256" key="1">
    <source>
        <dbReference type="ARBA" id="ARBA00007825"/>
    </source>
</evidence>
<accession>A0A6P0UHK8</accession>
<feature type="signal peptide" evidence="4">
    <location>
        <begin position="1"/>
        <end position="29"/>
    </location>
</feature>
<evidence type="ECO:0000256" key="3">
    <source>
        <dbReference type="ARBA" id="ARBA00023002"/>
    </source>
</evidence>
<sequence length="214" mass="24009">MKNISRKSFLSRLGLGLLSVPLAVKGVSAAVKEPKNDDTDCGYTDSASEGPFFVRNTIETVNLNFTNLPGTPMRISGTVFGDEEGKRKVADAKIEIWHCDDEGTYHPTGNGDISRYKDSEVALRGFVISDKQGAFSFKSITPGLYYGRRRHIHYKISAKGYRSLTTQSYWLNEKGGQRERLDRTDRGTEDCRYIDFKNNNGISEGVFNIYLKKA</sequence>
<protein>
    <recommendedName>
        <fullName evidence="5">Intradiol ring-cleavage dioxygenases domain-containing protein</fullName>
    </recommendedName>
</protein>
<keyword evidence="2" id="KW-0223">Dioxygenase</keyword>
<dbReference type="SUPFAM" id="SSF49482">
    <property type="entry name" value="Aromatic compound dioxygenase"/>
    <property type="match status" value="1"/>
</dbReference>
<dbReference type="Gene3D" id="2.60.130.10">
    <property type="entry name" value="Aromatic compound dioxygenase"/>
    <property type="match status" value="1"/>
</dbReference>
<evidence type="ECO:0000313" key="7">
    <source>
        <dbReference type="Proteomes" id="UP000468581"/>
    </source>
</evidence>
<proteinExistence type="inferred from homology"/>
<dbReference type="Proteomes" id="UP000468581">
    <property type="component" value="Unassembled WGS sequence"/>
</dbReference>
<keyword evidence="4" id="KW-0732">Signal</keyword>
<dbReference type="PANTHER" id="PTHR33711:SF11">
    <property type="entry name" value="DIOXYGENASE"/>
    <property type="match status" value="1"/>
</dbReference>
<gene>
    <name evidence="6" type="ORF">GWK08_05175</name>
</gene>
<reference evidence="6 7" key="1">
    <citation type="submission" date="2020-01" db="EMBL/GenBank/DDBJ databases">
        <title>Leptobacterium flavescens.</title>
        <authorList>
            <person name="Wang G."/>
        </authorList>
    </citation>
    <scope>NUCLEOTIDE SEQUENCE [LARGE SCALE GENOMIC DNA]</scope>
    <source>
        <strain evidence="6 7">KCTC 22160</strain>
    </source>
</reference>
<evidence type="ECO:0000259" key="5">
    <source>
        <dbReference type="Pfam" id="PF00775"/>
    </source>
</evidence>
<dbReference type="AlphaFoldDB" id="A0A6P0UHK8"/>
<dbReference type="PANTHER" id="PTHR33711">
    <property type="entry name" value="DIOXYGENASE, PUTATIVE (AFU_ORTHOLOGUE AFUA_2G02910)-RELATED"/>
    <property type="match status" value="1"/>
</dbReference>
<dbReference type="Pfam" id="PF00775">
    <property type="entry name" value="Dioxygenase_C"/>
    <property type="match status" value="1"/>
</dbReference>
<comment type="similarity">
    <text evidence="1">Belongs to the intradiol ring-cleavage dioxygenase family.</text>
</comment>
<feature type="domain" description="Intradiol ring-cleavage dioxygenases" evidence="5">
    <location>
        <begin position="50"/>
        <end position="173"/>
    </location>
</feature>
<dbReference type="EMBL" id="JAABOO010000001">
    <property type="protein sequence ID" value="NER12821.1"/>
    <property type="molecule type" value="Genomic_DNA"/>
</dbReference>
<dbReference type="GO" id="GO:0016702">
    <property type="term" value="F:oxidoreductase activity, acting on single donors with incorporation of molecular oxygen, incorporation of two atoms of oxygen"/>
    <property type="evidence" value="ECO:0007669"/>
    <property type="project" value="InterPro"/>
</dbReference>
<evidence type="ECO:0000256" key="4">
    <source>
        <dbReference type="SAM" id="SignalP"/>
    </source>
</evidence>
<dbReference type="InterPro" id="IPR000627">
    <property type="entry name" value="Intradiol_dOase_C"/>
</dbReference>
<keyword evidence="7" id="KW-1185">Reference proteome</keyword>
<feature type="chain" id="PRO_5026988090" description="Intradiol ring-cleavage dioxygenases domain-containing protein" evidence="4">
    <location>
        <begin position="30"/>
        <end position="214"/>
    </location>
</feature>
<name>A0A6P0UHK8_9FLAO</name>